<evidence type="ECO:0000313" key="3">
    <source>
        <dbReference type="Proteomes" id="UP000000311"/>
    </source>
</evidence>
<dbReference type="AlphaFoldDB" id="E2AMM5"/>
<dbReference type="Proteomes" id="UP000000311">
    <property type="component" value="Unassembled WGS sequence"/>
</dbReference>
<reference evidence="2 3" key="1">
    <citation type="journal article" date="2010" name="Science">
        <title>Genomic comparison of the ants Camponotus floridanus and Harpegnathos saltator.</title>
        <authorList>
            <person name="Bonasio R."/>
            <person name="Zhang G."/>
            <person name="Ye C."/>
            <person name="Mutti N.S."/>
            <person name="Fang X."/>
            <person name="Qin N."/>
            <person name="Donahue G."/>
            <person name="Yang P."/>
            <person name="Li Q."/>
            <person name="Li C."/>
            <person name="Zhang P."/>
            <person name="Huang Z."/>
            <person name="Berger S.L."/>
            <person name="Reinberg D."/>
            <person name="Wang J."/>
            <person name="Liebig J."/>
        </authorList>
    </citation>
    <scope>NUCLEOTIDE SEQUENCE [LARGE SCALE GENOMIC DNA]</scope>
    <source>
        <strain evidence="3">C129</strain>
    </source>
</reference>
<sequence>MRQHSLKHEVTAAEDLYRASTGNAGRGARNTQRNGETASGIKRGAGLKSEKEKTGRLLAVDEAIYGQKPKKYFVWYFYGLYILDVTRSNNKVKCNKSCKCRKSRIDLLPTARILRYSITILQQHNTQPSFQSVAAPRGSEILRRTMQTVVVGVAERNKTAPNKVPAVQPSVFPRKCLRPDPSSPKCAKITFQFDNILCKNKITNLTLFLLSELVKTSDRKQDDETDGCKRVRCSTPKNIGMSTGDEQKAGSKIGEGVFAEGCMYMTLRRLRSIGAARGCRRWPSVSPVALPPFVTEYTKRDKCDELTASRVTEPPLEERKNTYTRELPNI</sequence>
<gene>
    <name evidence="2" type="ORF">EAG_07228</name>
</gene>
<protein>
    <submittedName>
        <fullName evidence="2">Uncharacterized protein</fullName>
    </submittedName>
</protein>
<evidence type="ECO:0000256" key="1">
    <source>
        <dbReference type="SAM" id="MobiDB-lite"/>
    </source>
</evidence>
<dbReference type="InParanoid" id="E2AMM5"/>
<keyword evidence="3" id="KW-1185">Reference proteome</keyword>
<proteinExistence type="predicted"/>
<evidence type="ECO:0000313" key="2">
    <source>
        <dbReference type="EMBL" id="EFN65293.1"/>
    </source>
</evidence>
<organism evidence="3">
    <name type="scientific">Camponotus floridanus</name>
    <name type="common">Florida carpenter ant</name>
    <dbReference type="NCBI Taxonomy" id="104421"/>
    <lineage>
        <taxon>Eukaryota</taxon>
        <taxon>Metazoa</taxon>
        <taxon>Ecdysozoa</taxon>
        <taxon>Arthropoda</taxon>
        <taxon>Hexapoda</taxon>
        <taxon>Insecta</taxon>
        <taxon>Pterygota</taxon>
        <taxon>Neoptera</taxon>
        <taxon>Endopterygota</taxon>
        <taxon>Hymenoptera</taxon>
        <taxon>Apocrita</taxon>
        <taxon>Aculeata</taxon>
        <taxon>Formicoidea</taxon>
        <taxon>Formicidae</taxon>
        <taxon>Formicinae</taxon>
        <taxon>Camponotus</taxon>
    </lineage>
</organism>
<accession>E2AMM5</accession>
<name>E2AMM5_CAMFO</name>
<dbReference type="EMBL" id="GL440840">
    <property type="protein sequence ID" value="EFN65293.1"/>
    <property type="molecule type" value="Genomic_DNA"/>
</dbReference>
<feature type="region of interest" description="Disordered" evidence="1">
    <location>
        <begin position="21"/>
        <end position="47"/>
    </location>
</feature>